<dbReference type="Pfam" id="PF04397">
    <property type="entry name" value="LytTR"/>
    <property type="match status" value="1"/>
</dbReference>
<feature type="domain" description="HTH LytTR-type" evidence="5">
    <location>
        <begin position="130"/>
        <end position="219"/>
    </location>
</feature>
<dbReference type="InterPro" id="IPR046947">
    <property type="entry name" value="LytR-like"/>
</dbReference>
<dbReference type="Pfam" id="PF00072">
    <property type="entry name" value="Response_reg"/>
    <property type="match status" value="1"/>
</dbReference>
<dbReference type="PANTHER" id="PTHR37299:SF1">
    <property type="entry name" value="STAGE 0 SPORULATION PROTEIN A HOMOLOG"/>
    <property type="match status" value="1"/>
</dbReference>
<organism evidence="6 7">
    <name type="scientific">Herbinix hemicellulosilytica</name>
    <dbReference type="NCBI Taxonomy" id="1564487"/>
    <lineage>
        <taxon>Bacteria</taxon>
        <taxon>Bacillati</taxon>
        <taxon>Bacillota</taxon>
        <taxon>Clostridia</taxon>
        <taxon>Lachnospirales</taxon>
        <taxon>Lachnospiraceae</taxon>
        <taxon>Herbinix</taxon>
    </lineage>
</organism>
<gene>
    <name evidence="6" type="ORF">HHT355_1823</name>
</gene>
<dbReference type="Gene3D" id="2.40.50.1020">
    <property type="entry name" value="LytTr DNA-binding domain"/>
    <property type="match status" value="1"/>
</dbReference>
<evidence type="ECO:0000313" key="7">
    <source>
        <dbReference type="Proteomes" id="UP000236497"/>
    </source>
</evidence>
<evidence type="ECO:0000313" key="6">
    <source>
        <dbReference type="EMBL" id="CRZ35023.1"/>
    </source>
</evidence>
<dbReference type="CDD" id="cd00156">
    <property type="entry name" value="REC"/>
    <property type="match status" value="1"/>
</dbReference>
<feature type="domain" description="Response regulatory" evidence="4">
    <location>
        <begin position="2"/>
        <end position="120"/>
    </location>
</feature>
<dbReference type="SUPFAM" id="SSF52172">
    <property type="entry name" value="CheY-like"/>
    <property type="match status" value="1"/>
</dbReference>
<proteinExistence type="predicted"/>
<sequence length="280" mass="32366">MHIAVCDDNIEELTRIAIILENYRNELDSTVTYETFTNALDLIETMRTRRFDLLLLDILMPGITGIDAAKEIRGKGSEIPIIFLTSSREFAVESYRVEANDYILKPVRKEEIFPSITKLLAKYNKEAAYLTIKTSNGILKLTFSQIVYVEVINRTVQFILTNGELKKAYGYLADYESALLSDPNFFKPHRSYIVNLRHVSELNKEGFITRNGQTVPVARDSFSKAKSTYMKHLLSPKESCFIPYELYFPDTVYLICQEQDKRGYLRKKCMGHEDISIMHR</sequence>
<dbReference type="InterPro" id="IPR011006">
    <property type="entry name" value="CheY-like_superfamily"/>
</dbReference>
<keyword evidence="3" id="KW-0597">Phosphoprotein</keyword>
<dbReference type="PROSITE" id="PS50110">
    <property type="entry name" value="RESPONSE_REGULATORY"/>
    <property type="match status" value="1"/>
</dbReference>
<name>A0A0H5SXF4_HERHM</name>
<reference evidence="6 7" key="1">
    <citation type="submission" date="2015-06" db="EMBL/GenBank/DDBJ databases">
        <authorList>
            <person name="Wibberg Daniel"/>
        </authorList>
    </citation>
    <scope>NUCLEOTIDE SEQUENCE [LARGE SCALE GENOMIC DNA]</scope>
    <source>
        <strain evidence="6 7">T3/55T</strain>
    </source>
</reference>
<dbReference type="InterPro" id="IPR007492">
    <property type="entry name" value="LytTR_DNA-bd_dom"/>
</dbReference>
<dbReference type="EMBL" id="CVTD020000018">
    <property type="protein sequence ID" value="CRZ35023.1"/>
    <property type="molecule type" value="Genomic_DNA"/>
</dbReference>
<comment type="function">
    <text evidence="2">May play the central regulatory role in sporulation. It may be an element of the effector pathway responsible for the activation of sporulation genes in response to nutritional stress. Spo0A may act in concert with spo0H (a sigma factor) to control the expression of some genes that are critical to the sporulation process.</text>
</comment>
<dbReference type="GO" id="GO:0000156">
    <property type="term" value="F:phosphorelay response regulator activity"/>
    <property type="evidence" value="ECO:0007669"/>
    <property type="project" value="InterPro"/>
</dbReference>
<dbReference type="InterPro" id="IPR001789">
    <property type="entry name" value="Sig_transdc_resp-reg_receiver"/>
</dbReference>
<dbReference type="PROSITE" id="PS50930">
    <property type="entry name" value="HTH_LYTTR"/>
    <property type="match status" value="1"/>
</dbReference>
<dbReference type="AlphaFoldDB" id="A0A0H5SXF4"/>
<dbReference type="Proteomes" id="UP000236497">
    <property type="component" value="Unassembled WGS sequence"/>
</dbReference>
<dbReference type="PANTHER" id="PTHR37299">
    <property type="entry name" value="TRANSCRIPTIONAL REGULATOR-RELATED"/>
    <property type="match status" value="1"/>
</dbReference>
<dbReference type="SMART" id="SM00850">
    <property type="entry name" value="LytTR"/>
    <property type="match status" value="1"/>
</dbReference>
<evidence type="ECO:0000256" key="2">
    <source>
        <dbReference type="ARBA" id="ARBA00024867"/>
    </source>
</evidence>
<evidence type="ECO:0000256" key="1">
    <source>
        <dbReference type="ARBA" id="ARBA00018672"/>
    </source>
</evidence>
<protein>
    <recommendedName>
        <fullName evidence="1">Stage 0 sporulation protein A homolog</fullName>
    </recommendedName>
</protein>
<dbReference type="RefSeq" id="WP_158245943.1">
    <property type="nucleotide sequence ID" value="NZ_CVTD020000018.1"/>
</dbReference>
<dbReference type="SMART" id="SM00448">
    <property type="entry name" value="REC"/>
    <property type="match status" value="1"/>
</dbReference>
<keyword evidence="7" id="KW-1185">Reference proteome</keyword>
<accession>A0A0H5SXF4</accession>
<dbReference type="Gene3D" id="3.40.50.2300">
    <property type="match status" value="1"/>
</dbReference>
<evidence type="ECO:0000256" key="3">
    <source>
        <dbReference type="PROSITE-ProRule" id="PRU00169"/>
    </source>
</evidence>
<evidence type="ECO:0000259" key="4">
    <source>
        <dbReference type="PROSITE" id="PS50110"/>
    </source>
</evidence>
<feature type="modified residue" description="4-aspartylphosphate" evidence="3">
    <location>
        <position position="57"/>
    </location>
</feature>
<evidence type="ECO:0000259" key="5">
    <source>
        <dbReference type="PROSITE" id="PS50930"/>
    </source>
</evidence>
<dbReference type="GO" id="GO:0003677">
    <property type="term" value="F:DNA binding"/>
    <property type="evidence" value="ECO:0007669"/>
    <property type="project" value="InterPro"/>
</dbReference>